<evidence type="ECO:0000313" key="5">
    <source>
        <dbReference type="EMBL" id="KAF9582234.1"/>
    </source>
</evidence>
<dbReference type="Proteomes" id="UP000780801">
    <property type="component" value="Unassembled WGS sequence"/>
</dbReference>
<gene>
    <name evidence="5" type="ORF">BGW38_000468</name>
</gene>
<keyword evidence="6" id="KW-1185">Reference proteome</keyword>
<feature type="chain" id="PRO_5040407007" description="Yeast cell wall synthesis Kre9/Knh1-like N-terminal domain-containing protein" evidence="3">
    <location>
        <begin position="20"/>
        <end position="169"/>
    </location>
</feature>
<evidence type="ECO:0000256" key="2">
    <source>
        <dbReference type="SAM" id="MobiDB-lite"/>
    </source>
</evidence>
<organism evidence="5 6">
    <name type="scientific">Lunasporangiospora selenospora</name>
    <dbReference type="NCBI Taxonomy" id="979761"/>
    <lineage>
        <taxon>Eukaryota</taxon>
        <taxon>Fungi</taxon>
        <taxon>Fungi incertae sedis</taxon>
        <taxon>Mucoromycota</taxon>
        <taxon>Mortierellomycotina</taxon>
        <taxon>Mortierellomycetes</taxon>
        <taxon>Mortierellales</taxon>
        <taxon>Mortierellaceae</taxon>
        <taxon>Lunasporangiospora</taxon>
    </lineage>
</organism>
<dbReference type="AlphaFoldDB" id="A0A9P6KE66"/>
<feature type="signal peptide" evidence="3">
    <location>
        <begin position="1"/>
        <end position="19"/>
    </location>
</feature>
<name>A0A9P6KE66_9FUNG</name>
<dbReference type="OrthoDB" id="2436876at2759"/>
<evidence type="ECO:0000256" key="1">
    <source>
        <dbReference type="ARBA" id="ARBA00022729"/>
    </source>
</evidence>
<dbReference type="InterPro" id="IPR018466">
    <property type="entry name" value="Kre9/Knh1-like_N"/>
</dbReference>
<proteinExistence type="predicted"/>
<feature type="region of interest" description="Disordered" evidence="2">
    <location>
        <begin position="118"/>
        <end position="144"/>
    </location>
</feature>
<sequence>MKFIATLAAASAAVALTSAQIIQINNPTKGTNWKIGSTVFISWTANCKSMGAAAQSVKIDLVNGPSDAVQFVEDLGFLNCSGDATRSNITVPAVTPGEYSVRVMTTPTNSYSPAFNVISDGSKPSEGTNPTTQPPTPTPSGKSAANSLVASTAVLALGGAALAALQLVL</sequence>
<comment type="caution">
    <text evidence="5">The sequence shown here is derived from an EMBL/GenBank/DDBJ whole genome shotgun (WGS) entry which is preliminary data.</text>
</comment>
<accession>A0A9P6KE66</accession>
<keyword evidence="1 3" id="KW-0732">Signal</keyword>
<evidence type="ECO:0000256" key="3">
    <source>
        <dbReference type="SAM" id="SignalP"/>
    </source>
</evidence>
<dbReference type="EMBL" id="JAABOA010001126">
    <property type="protein sequence ID" value="KAF9582234.1"/>
    <property type="molecule type" value="Genomic_DNA"/>
</dbReference>
<evidence type="ECO:0000313" key="6">
    <source>
        <dbReference type="Proteomes" id="UP000780801"/>
    </source>
</evidence>
<dbReference type="Pfam" id="PF10342">
    <property type="entry name" value="Kre9_KNH"/>
    <property type="match status" value="1"/>
</dbReference>
<protein>
    <recommendedName>
        <fullName evidence="4">Yeast cell wall synthesis Kre9/Knh1-like N-terminal domain-containing protein</fullName>
    </recommendedName>
</protein>
<feature type="domain" description="Yeast cell wall synthesis Kre9/Knh1-like N-terminal" evidence="4">
    <location>
        <begin position="26"/>
        <end position="117"/>
    </location>
</feature>
<evidence type="ECO:0000259" key="4">
    <source>
        <dbReference type="Pfam" id="PF10342"/>
    </source>
</evidence>
<reference evidence="5" key="1">
    <citation type="journal article" date="2020" name="Fungal Divers.">
        <title>Resolving the Mortierellaceae phylogeny through synthesis of multi-gene phylogenetics and phylogenomics.</title>
        <authorList>
            <person name="Vandepol N."/>
            <person name="Liber J."/>
            <person name="Desiro A."/>
            <person name="Na H."/>
            <person name="Kennedy M."/>
            <person name="Barry K."/>
            <person name="Grigoriev I.V."/>
            <person name="Miller A.N."/>
            <person name="O'Donnell K."/>
            <person name="Stajich J.E."/>
            <person name="Bonito G."/>
        </authorList>
    </citation>
    <scope>NUCLEOTIDE SEQUENCE</scope>
    <source>
        <strain evidence="5">KOD1015</strain>
    </source>
</reference>